<dbReference type="InterPro" id="IPR029016">
    <property type="entry name" value="GAF-like_dom_sf"/>
</dbReference>
<protein>
    <submittedName>
        <fullName evidence="2">GAF domain-containing protein</fullName>
    </submittedName>
</protein>
<proteinExistence type="predicted"/>
<dbReference type="InterPro" id="IPR003018">
    <property type="entry name" value="GAF"/>
</dbReference>
<reference evidence="2" key="1">
    <citation type="submission" date="2022-10" db="EMBL/GenBank/DDBJ databases">
        <title>The complete genomes of actinobacterial strains from the NBC collection.</title>
        <authorList>
            <person name="Joergensen T.S."/>
            <person name="Alvarez Arevalo M."/>
            <person name="Sterndorff E.B."/>
            <person name="Faurdal D."/>
            <person name="Vuksanovic O."/>
            <person name="Mourched A.-S."/>
            <person name="Charusanti P."/>
            <person name="Shaw S."/>
            <person name="Blin K."/>
            <person name="Weber T."/>
        </authorList>
    </citation>
    <scope>NUCLEOTIDE SEQUENCE</scope>
    <source>
        <strain evidence="2">NBC_00093</strain>
    </source>
</reference>
<name>A0AAU2ACR3_9ACTN</name>
<gene>
    <name evidence="2" type="ORF">OHA22_46840</name>
</gene>
<evidence type="ECO:0000259" key="1">
    <source>
        <dbReference type="Pfam" id="PF01590"/>
    </source>
</evidence>
<dbReference type="Gene3D" id="3.30.450.40">
    <property type="match status" value="1"/>
</dbReference>
<evidence type="ECO:0000313" key="2">
    <source>
        <dbReference type="EMBL" id="WTT22531.1"/>
    </source>
</evidence>
<dbReference type="Pfam" id="PF01590">
    <property type="entry name" value="GAF"/>
    <property type="match status" value="1"/>
</dbReference>
<dbReference type="AlphaFoldDB" id="A0AAU2ACR3"/>
<organism evidence="2">
    <name type="scientific">Streptomyces sp. NBC_00093</name>
    <dbReference type="NCBI Taxonomy" id="2975649"/>
    <lineage>
        <taxon>Bacteria</taxon>
        <taxon>Bacillati</taxon>
        <taxon>Actinomycetota</taxon>
        <taxon>Actinomycetes</taxon>
        <taxon>Kitasatosporales</taxon>
        <taxon>Streptomycetaceae</taxon>
        <taxon>Streptomyces</taxon>
    </lineage>
</organism>
<feature type="domain" description="GAF" evidence="1">
    <location>
        <begin position="97"/>
        <end position="207"/>
    </location>
</feature>
<accession>A0AAU2ACR3</accession>
<dbReference type="EMBL" id="CP108222">
    <property type="protein sequence ID" value="WTT22531.1"/>
    <property type="molecule type" value="Genomic_DNA"/>
</dbReference>
<sequence>MDASAASVSALRAAHERFVISSSGPAQGVRPLVADSWARCTACGVRPDGGTLPPLRQTSGDLASYRRGHPLAGAMPLLRDLLGTGAADDGHVFAVGDTDGTLLWVEGDSEALRRAERMRFVEGARWSERLAGTNAPGTALELGRAVQIVAGEHYSAAVHNWSCAAAPVRDLRTGRLLGVLDLSGGASIATPPALAAVRAAALAVEAELARTPGGALPAPDAVRLLALGRDSALLDDAGRVRRLSPRHSEIVVALALEGRGVTGDRLAVGLSEQEIPPSTLRAELTRLRAVLGPDLLGSRPYALLRPVRTDYDEVAGLLSEGRVDEALARYPGPLLPRSEAPLVEEHRRSLEQQLRGAVLAGGSVGSLRRWVASEWGIDDVSAWAVLARTLPAGSPQRAAAAARALDLRGAVVPQARGHAAVLQRCRS</sequence>